<dbReference type="InterPro" id="IPR013351">
    <property type="entry name" value="T3SS_TyeA-rel"/>
</dbReference>
<dbReference type="EMBL" id="SSOD01000018">
    <property type="protein sequence ID" value="THF57282.1"/>
    <property type="molecule type" value="Genomic_DNA"/>
</dbReference>
<dbReference type="OrthoDB" id="8648956at2"/>
<organism evidence="4 5">
    <name type="scientific">Pseudothauera rhizosphaerae</name>
    <dbReference type="NCBI Taxonomy" id="2565932"/>
    <lineage>
        <taxon>Bacteria</taxon>
        <taxon>Pseudomonadati</taxon>
        <taxon>Pseudomonadota</taxon>
        <taxon>Betaproteobacteria</taxon>
        <taxon>Rhodocyclales</taxon>
        <taxon>Zoogloeaceae</taxon>
        <taxon>Pseudothauera</taxon>
    </lineage>
</organism>
<dbReference type="GO" id="GO:0030254">
    <property type="term" value="P:protein secretion by the type III secretion system"/>
    <property type="evidence" value="ECO:0007669"/>
    <property type="project" value="InterPro"/>
</dbReference>
<proteinExistence type="predicted"/>
<dbReference type="Proteomes" id="UP000307956">
    <property type="component" value="Unassembled WGS sequence"/>
</dbReference>
<dbReference type="InterPro" id="IPR010812">
    <property type="entry name" value="HrpJ-like"/>
</dbReference>
<feature type="region of interest" description="Disordered" evidence="1">
    <location>
        <begin position="1"/>
        <end position="40"/>
    </location>
</feature>
<dbReference type="InterPro" id="IPR038347">
    <property type="entry name" value="TyeA_sf"/>
</dbReference>
<reference evidence="4 5" key="1">
    <citation type="submission" date="2019-04" db="EMBL/GenBank/DDBJ databases">
        <title>Azoarcus rhizosphaerae sp. nov. isolated from rhizosphere of Ficus religiosa.</title>
        <authorList>
            <person name="Lin S.-Y."/>
            <person name="Hameed A."/>
            <person name="Hsu Y.-H."/>
            <person name="Young C.-C."/>
        </authorList>
    </citation>
    <scope>NUCLEOTIDE SEQUENCE [LARGE SCALE GENOMIC DNA]</scope>
    <source>
        <strain evidence="4 5">CC-YHH848</strain>
    </source>
</reference>
<sequence>MFRRAFGIGRAATGRKAAPGRGNELSTTPSLPCQHKGRTARTGSALLRRWQHSPFIFHGFLTMRIDGLNSTPLPQDMGGQQVRAQVQTGAWRGESVQVSGDGCDILTDAAEEITMSQSEKAESKKLNERKISNRPSLMLPRIEQIQQYLEKVGKGGQQYKLQDFVATLKNRERDGQGGGGGGGASPREEARRQFGNVTEQFLALSFAVEELSREGGHEKLVDRIREDLEDLSDDFGGHIRADLNTVGVAGEFGRGDPGETERFQAGYRDSVLGGENLSGMLRATLEHFGEQDFGRAVEHMIRALGDDLAAMQGSSAEPTRLNAVLQDLYLLEVLSTVLDSCRELSERMHKEHGIGPIDPGALMQDLVAATGERWTTGGRFVSIAEKHGVRDLTAQINFLTTVKVLAREMPVKVFVDPESRFNVVGAIQEALDDIIAQEEE</sequence>
<name>A0A4S4ADU9_9RHOO</name>
<keyword evidence="5" id="KW-1185">Reference proteome</keyword>
<dbReference type="GO" id="GO:0019867">
    <property type="term" value="C:outer membrane"/>
    <property type="evidence" value="ECO:0007669"/>
    <property type="project" value="InterPro"/>
</dbReference>
<evidence type="ECO:0000313" key="4">
    <source>
        <dbReference type="EMBL" id="THF57282.1"/>
    </source>
</evidence>
<comment type="caution">
    <text evidence="4">The sequence shown here is derived from an EMBL/GenBank/DDBJ whole genome shotgun (WGS) entry which is preliminary data.</text>
</comment>
<dbReference type="AlphaFoldDB" id="A0A4S4ADU9"/>
<dbReference type="NCBIfam" id="TIGR02568">
    <property type="entry name" value="LcrE"/>
    <property type="match status" value="1"/>
</dbReference>
<evidence type="ECO:0000259" key="2">
    <source>
        <dbReference type="Pfam" id="PF07201"/>
    </source>
</evidence>
<accession>A0A4S4ADU9</accession>
<dbReference type="SUPFAM" id="SSF140591">
    <property type="entry name" value="Type III secretion system domain"/>
    <property type="match status" value="2"/>
</dbReference>
<dbReference type="GO" id="GO:0050709">
    <property type="term" value="P:negative regulation of protein secretion"/>
    <property type="evidence" value="ECO:0007669"/>
    <property type="project" value="InterPro"/>
</dbReference>
<dbReference type="InterPro" id="IPR015144">
    <property type="entry name" value="T3SS_TyeA"/>
</dbReference>
<dbReference type="NCBIfam" id="TIGR02511">
    <property type="entry name" value="type_III_tyeA"/>
    <property type="match status" value="1"/>
</dbReference>
<evidence type="ECO:0000256" key="1">
    <source>
        <dbReference type="SAM" id="MobiDB-lite"/>
    </source>
</evidence>
<feature type="domain" description="Type III secretion system effector delivery regulator TyeA" evidence="3">
    <location>
        <begin position="361"/>
        <end position="440"/>
    </location>
</feature>
<gene>
    <name evidence="4" type="ORF">E6O51_18470</name>
</gene>
<dbReference type="Gene3D" id="1.20.1280.80">
    <property type="match status" value="1"/>
</dbReference>
<dbReference type="Pfam" id="PF09059">
    <property type="entry name" value="TyeA"/>
    <property type="match status" value="1"/>
</dbReference>
<dbReference type="Pfam" id="PF07201">
    <property type="entry name" value="HrpJ"/>
    <property type="match status" value="1"/>
</dbReference>
<evidence type="ECO:0000313" key="5">
    <source>
        <dbReference type="Proteomes" id="UP000307956"/>
    </source>
</evidence>
<feature type="domain" description="Hypersensitivity response secretion-like HrpJ" evidence="2">
    <location>
        <begin position="119"/>
        <end position="288"/>
    </location>
</feature>
<protein>
    <submittedName>
        <fullName evidence="4">YopN family type III secretion system gatekeeper subunit</fullName>
    </submittedName>
</protein>
<evidence type="ECO:0000259" key="3">
    <source>
        <dbReference type="Pfam" id="PF09059"/>
    </source>
</evidence>
<dbReference type="Gene3D" id="1.10.150.630">
    <property type="match status" value="1"/>
</dbReference>
<dbReference type="GO" id="GO:0009986">
    <property type="term" value="C:cell surface"/>
    <property type="evidence" value="ECO:0007669"/>
    <property type="project" value="InterPro"/>
</dbReference>
<dbReference type="InterPro" id="IPR013401">
    <property type="entry name" value="T3SS_LcrE"/>
</dbReference>